<reference evidence="2 3" key="1">
    <citation type="submission" date="2024-09" db="EMBL/GenBank/DDBJ databases">
        <title>Chromosome-scale assembly of Riccia sorocarpa.</title>
        <authorList>
            <person name="Paukszto L."/>
        </authorList>
    </citation>
    <scope>NUCLEOTIDE SEQUENCE [LARGE SCALE GENOMIC DNA]</scope>
    <source>
        <strain evidence="2">LP-2024</strain>
        <tissue evidence="2">Aerial parts of the thallus</tissue>
    </source>
</reference>
<feature type="compositionally biased region" description="Low complexity" evidence="1">
    <location>
        <begin position="134"/>
        <end position="149"/>
    </location>
</feature>
<accession>A0ABD3I303</accession>
<sequence>MWRSSKSATQFKSRSFFTSRLRHLQNCVFVMCALDSTPLKDKVIEWAKVDLWQTRSIQVEQIRVLAKGCFLIVTGSATQQQKALMDGPYKINGRMVSAFPWDPKFFPEGTARGHIAKDCPAYKEEQDVEGNEISTRAPTAPASSQPAQTDLEAHIQGHSSDENDGFTRVPSKHPNGKSKIPITPLPVQTAPQGGKNAESDGDEDMGSEDELQSGSAKGTSEILKSASTTKLKSGEDSADDIPGSDDAQNEEPDSPQDDDVQFPGEALTVSTSSKAKKRQDLPDQRQHPRTQRIMMALVQIGHM</sequence>
<name>A0ABD3I303_9MARC</name>
<proteinExistence type="predicted"/>
<dbReference type="EMBL" id="JBJQOH010000002">
    <property type="protein sequence ID" value="KAL3698088.1"/>
    <property type="molecule type" value="Genomic_DNA"/>
</dbReference>
<feature type="region of interest" description="Disordered" evidence="1">
    <location>
        <begin position="124"/>
        <end position="291"/>
    </location>
</feature>
<gene>
    <name evidence="2" type="ORF">R1sor_012164</name>
</gene>
<organism evidence="2 3">
    <name type="scientific">Riccia sorocarpa</name>
    <dbReference type="NCBI Taxonomy" id="122646"/>
    <lineage>
        <taxon>Eukaryota</taxon>
        <taxon>Viridiplantae</taxon>
        <taxon>Streptophyta</taxon>
        <taxon>Embryophyta</taxon>
        <taxon>Marchantiophyta</taxon>
        <taxon>Marchantiopsida</taxon>
        <taxon>Marchantiidae</taxon>
        <taxon>Marchantiales</taxon>
        <taxon>Ricciaceae</taxon>
        <taxon>Riccia</taxon>
    </lineage>
</organism>
<keyword evidence="3" id="KW-1185">Reference proteome</keyword>
<dbReference type="AlphaFoldDB" id="A0ABD3I303"/>
<feature type="compositionally biased region" description="Acidic residues" evidence="1">
    <location>
        <begin position="199"/>
        <end position="211"/>
    </location>
</feature>
<evidence type="ECO:0008006" key="4">
    <source>
        <dbReference type="Google" id="ProtNLM"/>
    </source>
</evidence>
<protein>
    <recommendedName>
        <fullName evidence="4">DUF4283 domain-containing protein</fullName>
    </recommendedName>
</protein>
<dbReference type="Proteomes" id="UP001633002">
    <property type="component" value="Unassembled WGS sequence"/>
</dbReference>
<evidence type="ECO:0000313" key="2">
    <source>
        <dbReference type="EMBL" id="KAL3698088.1"/>
    </source>
</evidence>
<evidence type="ECO:0000313" key="3">
    <source>
        <dbReference type="Proteomes" id="UP001633002"/>
    </source>
</evidence>
<feature type="compositionally biased region" description="Basic and acidic residues" evidence="1">
    <location>
        <begin position="151"/>
        <end position="161"/>
    </location>
</feature>
<feature type="compositionally biased region" description="Acidic residues" evidence="1">
    <location>
        <begin position="236"/>
        <end position="260"/>
    </location>
</feature>
<comment type="caution">
    <text evidence="2">The sequence shown here is derived from an EMBL/GenBank/DDBJ whole genome shotgun (WGS) entry which is preliminary data.</text>
</comment>
<evidence type="ECO:0000256" key="1">
    <source>
        <dbReference type="SAM" id="MobiDB-lite"/>
    </source>
</evidence>